<protein>
    <submittedName>
        <fullName evidence="1">Uncharacterized protein</fullName>
    </submittedName>
</protein>
<reference evidence="1" key="1">
    <citation type="journal article" date="2016" name="Front. Microbiol.">
        <title>Genome Sequence of the Piezophilic, Mesophilic Sulfate-Reducing Bacterium Desulfovibrio indicus J2T.</title>
        <authorList>
            <person name="Cao J."/>
            <person name="Maignien L."/>
            <person name="Shao Z."/>
            <person name="Alain K."/>
            <person name="Jebbar M."/>
        </authorList>
    </citation>
    <scope>NUCLEOTIDE SEQUENCE</scope>
    <source>
        <strain evidence="1">NBRC 103626</strain>
    </source>
</reference>
<dbReference type="AlphaFoldDB" id="A0AA37MAU1"/>
<comment type="caution">
    <text evidence="1">The sequence shown here is derived from an EMBL/GenBank/DDBJ whole genome shotgun (WGS) entry which is preliminary data.</text>
</comment>
<evidence type="ECO:0000313" key="2">
    <source>
        <dbReference type="Proteomes" id="UP001055108"/>
    </source>
</evidence>
<dbReference type="Proteomes" id="UP001055108">
    <property type="component" value="Unassembled WGS sequence"/>
</dbReference>
<sequence length="99" mass="10567">MNRPLSHVLAGIAIALDEMVPVPVPNSIAATTQVRFGEAMDAATWNAALEAAERAIDAQGGAYDPRDERAAARDEGYDLAIRAVRALRRPTPVSTRRAA</sequence>
<name>A0AA37MAU1_9HYPH</name>
<proteinExistence type="predicted"/>
<organism evidence="1 2">
    <name type="scientific">Methylobacterium gregans</name>
    <dbReference type="NCBI Taxonomy" id="374424"/>
    <lineage>
        <taxon>Bacteria</taxon>
        <taxon>Pseudomonadati</taxon>
        <taxon>Pseudomonadota</taxon>
        <taxon>Alphaproteobacteria</taxon>
        <taxon>Hyphomicrobiales</taxon>
        <taxon>Methylobacteriaceae</taxon>
        <taxon>Methylobacterium</taxon>
    </lineage>
</organism>
<reference evidence="1" key="2">
    <citation type="submission" date="2021-08" db="EMBL/GenBank/DDBJ databases">
        <authorList>
            <person name="Tani A."/>
            <person name="Ola A."/>
            <person name="Ogura Y."/>
            <person name="Katsura K."/>
            <person name="Hayashi T."/>
        </authorList>
    </citation>
    <scope>NUCLEOTIDE SEQUENCE</scope>
    <source>
        <strain evidence="1">NBRC 103626</strain>
    </source>
</reference>
<accession>A0AA37MAU1</accession>
<dbReference type="EMBL" id="BPQM01000026">
    <property type="protein sequence ID" value="GJD77969.1"/>
    <property type="molecule type" value="Genomic_DNA"/>
</dbReference>
<evidence type="ECO:0000313" key="1">
    <source>
        <dbReference type="EMBL" id="GJD77969.1"/>
    </source>
</evidence>
<keyword evidence="2" id="KW-1185">Reference proteome</keyword>
<gene>
    <name evidence="1" type="ORF">NBEOAGPD_1181</name>
</gene>
<dbReference type="RefSeq" id="WP_238301700.1">
    <property type="nucleotide sequence ID" value="NZ_BPQM01000026.1"/>
</dbReference>